<dbReference type="InterPro" id="IPR031107">
    <property type="entry name" value="Small_HSP"/>
</dbReference>
<dbReference type="InterPro" id="IPR008978">
    <property type="entry name" value="HSP20-like_chaperone"/>
</dbReference>
<protein>
    <submittedName>
        <fullName evidence="4">Hsp20/alpha crystallin family protein</fullName>
    </submittedName>
</protein>
<organism evidence="4 5">
    <name type="scientific">Saccharopolyspora elongata</name>
    <dbReference type="NCBI Taxonomy" id="2530387"/>
    <lineage>
        <taxon>Bacteria</taxon>
        <taxon>Bacillati</taxon>
        <taxon>Actinomycetota</taxon>
        <taxon>Actinomycetes</taxon>
        <taxon>Pseudonocardiales</taxon>
        <taxon>Pseudonocardiaceae</taxon>
        <taxon>Saccharopolyspora</taxon>
    </lineage>
</organism>
<evidence type="ECO:0000256" key="2">
    <source>
        <dbReference type="RuleBase" id="RU003616"/>
    </source>
</evidence>
<dbReference type="EMBL" id="SMKW01000100">
    <property type="protein sequence ID" value="TDD37089.1"/>
    <property type="molecule type" value="Genomic_DNA"/>
</dbReference>
<dbReference type="Proteomes" id="UP000294947">
    <property type="component" value="Unassembled WGS sequence"/>
</dbReference>
<evidence type="ECO:0000259" key="3">
    <source>
        <dbReference type="PROSITE" id="PS01031"/>
    </source>
</evidence>
<dbReference type="CDD" id="cd06464">
    <property type="entry name" value="ACD_sHsps-like"/>
    <property type="match status" value="1"/>
</dbReference>
<reference evidence="4 5" key="1">
    <citation type="submission" date="2019-03" db="EMBL/GenBank/DDBJ databases">
        <title>Draft genome sequences of novel Actinobacteria.</title>
        <authorList>
            <person name="Sahin N."/>
            <person name="Ay H."/>
            <person name="Saygin H."/>
        </authorList>
    </citation>
    <scope>NUCLEOTIDE SEQUENCE [LARGE SCALE GENOMIC DNA]</scope>
    <source>
        <strain evidence="4 5">7K502</strain>
    </source>
</reference>
<dbReference type="SUPFAM" id="SSF49764">
    <property type="entry name" value="HSP20-like chaperones"/>
    <property type="match status" value="1"/>
</dbReference>
<proteinExistence type="inferred from homology"/>
<evidence type="ECO:0000256" key="1">
    <source>
        <dbReference type="PROSITE-ProRule" id="PRU00285"/>
    </source>
</evidence>
<evidence type="ECO:0000313" key="4">
    <source>
        <dbReference type="EMBL" id="TDD37089.1"/>
    </source>
</evidence>
<name>A0A4R4Y137_9PSEU</name>
<dbReference type="Gene3D" id="2.60.40.790">
    <property type="match status" value="1"/>
</dbReference>
<sequence length="136" mass="15840">MTHHLLPRPSMGLPDIFQAFETEWPFGERHAMRVETYADKGEFVIRCELPGVDPDKDIHINVEGNQLKINAEREHEERTERHSEFYYGTFSRTLLLPTSCNTEDIKAEYEAGILTIRMPRRETEARKEIPVARVGK</sequence>
<dbReference type="AlphaFoldDB" id="A0A4R4Y137"/>
<comment type="caution">
    <text evidence="4">The sequence shown here is derived from an EMBL/GenBank/DDBJ whole genome shotgun (WGS) entry which is preliminary data.</text>
</comment>
<dbReference type="PANTHER" id="PTHR11527">
    <property type="entry name" value="HEAT-SHOCK PROTEIN 20 FAMILY MEMBER"/>
    <property type="match status" value="1"/>
</dbReference>
<dbReference type="OrthoDB" id="3855217at2"/>
<feature type="domain" description="SHSP" evidence="3">
    <location>
        <begin position="25"/>
        <end position="134"/>
    </location>
</feature>
<evidence type="ECO:0000313" key="5">
    <source>
        <dbReference type="Proteomes" id="UP000294947"/>
    </source>
</evidence>
<gene>
    <name evidence="4" type="ORF">E1288_40935</name>
</gene>
<dbReference type="Pfam" id="PF00011">
    <property type="entry name" value="HSP20"/>
    <property type="match status" value="1"/>
</dbReference>
<dbReference type="PROSITE" id="PS01031">
    <property type="entry name" value="SHSP"/>
    <property type="match status" value="1"/>
</dbReference>
<accession>A0A4R4Y137</accession>
<keyword evidence="5" id="KW-1185">Reference proteome</keyword>
<dbReference type="InterPro" id="IPR002068">
    <property type="entry name" value="A-crystallin/Hsp20_dom"/>
</dbReference>
<comment type="similarity">
    <text evidence="1 2">Belongs to the small heat shock protein (HSP20) family.</text>
</comment>